<reference evidence="3" key="1">
    <citation type="submission" date="2011-05" db="EMBL/GenBank/DDBJ databases">
        <authorList>
            <person name="Richards S.R."/>
            <person name="Qu J."/>
            <person name="Jiang H."/>
            <person name="Jhangiani S.N."/>
            <person name="Agravi P."/>
            <person name="Goodspeed R."/>
            <person name="Gross S."/>
            <person name="Mandapat C."/>
            <person name="Jackson L."/>
            <person name="Mathew T."/>
            <person name="Pu L."/>
            <person name="Thornton R."/>
            <person name="Saada N."/>
            <person name="Wilczek-Boney K.B."/>
            <person name="Lee S."/>
            <person name="Kovar C."/>
            <person name="Wu Y."/>
            <person name="Scherer S.E."/>
            <person name="Worley K.C."/>
            <person name="Muzny D.M."/>
            <person name="Gibbs R."/>
        </authorList>
    </citation>
    <scope>NUCLEOTIDE SEQUENCE</scope>
    <source>
        <strain evidence="3">Brora</strain>
    </source>
</reference>
<dbReference type="EnsemblMetazoa" id="SMAR013819-RA">
    <property type="protein sequence ID" value="SMAR013819-PA"/>
    <property type="gene ID" value="SMAR013819"/>
</dbReference>
<name>T1JIY8_STRMM</name>
<feature type="coiled-coil region" evidence="1">
    <location>
        <begin position="354"/>
        <end position="542"/>
    </location>
</feature>
<sequence length="695" mass="81639">MELNKNIDELESNVSNLEDTIREKDDSINSLIVERDRSTEKMDATRDHLVHIVKLYIENSSEAKTLSLESSVRNVELVDVNNILVLMEETLKREMESVKALKSENEYLSADLHDERTNREKLENELSQALSTLCNLRETTQDTIKTLETMNIQVKESFDRLEYEKKEVDQELSNLKEKHRHLEEMERELRQKLTETELELDSFRRQVIQTTFAIPGTVPPSGTISTRSVVTAIEQLATERNEMSRKIAELKGQLRQYKLTQQEENMSKNILQDLLSTAENSMKTKGRWQSALNDVINKIQGASVFDTLEWMKETILEIYRRENRWQFNIEQTLTCNDVPQTDYTDCGELILQQLNNLTNTIKDKEKLLVEFKKAFETFKKTTKNDRDEMERRLKTASDNKLKEKDIEKEKEIEELKETLRIEGEKLTQEEVEKAIAATQLKAEEEREALLIEKSNEIEKLKENVEENFSLLEQKEATIQELSEKLEAMQQEFEALQEKSNELMAERTRRPSTIPGSRKGRYAMNLERLVQNLSIENASFKLQLDQRDAIVVELRNQISALKQRHTPANLAELQQREMNELLEQLKERDNHIENLRLNLKKMMEDINKREVVIAEQEEEIRLLHDQYHTTQTEKDVQEVRKGIGDMSLLNGFDENPSRHVAMMPTMHEIFRCRYCKHDRKWTSAKRVCIRTYSENI</sequence>
<feature type="coiled-coil region" evidence="1">
    <location>
        <begin position="84"/>
        <end position="132"/>
    </location>
</feature>
<dbReference type="OMA" id="NDKTRMF"/>
<evidence type="ECO:0000313" key="2">
    <source>
        <dbReference type="EnsemblMetazoa" id="SMAR013819-PA"/>
    </source>
</evidence>
<evidence type="ECO:0000313" key="3">
    <source>
        <dbReference type="Proteomes" id="UP000014500"/>
    </source>
</evidence>
<feature type="coiled-coil region" evidence="1">
    <location>
        <begin position="233"/>
        <end position="260"/>
    </location>
</feature>
<keyword evidence="1" id="KW-0175">Coiled coil</keyword>
<evidence type="ECO:0000256" key="1">
    <source>
        <dbReference type="SAM" id="Coils"/>
    </source>
</evidence>
<feature type="coiled-coil region" evidence="1">
    <location>
        <begin position="567"/>
        <end position="632"/>
    </location>
</feature>
<protein>
    <submittedName>
        <fullName evidence="2">Uncharacterized protein</fullName>
    </submittedName>
</protein>
<accession>T1JIY8</accession>
<dbReference type="Gene3D" id="1.20.1170.10">
    <property type="match status" value="1"/>
</dbReference>
<organism evidence="2 3">
    <name type="scientific">Strigamia maritima</name>
    <name type="common">European centipede</name>
    <name type="synonym">Geophilus maritimus</name>
    <dbReference type="NCBI Taxonomy" id="126957"/>
    <lineage>
        <taxon>Eukaryota</taxon>
        <taxon>Metazoa</taxon>
        <taxon>Ecdysozoa</taxon>
        <taxon>Arthropoda</taxon>
        <taxon>Myriapoda</taxon>
        <taxon>Chilopoda</taxon>
        <taxon>Pleurostigmophora</taxon>
        <taxon>Geophilomorpha</taxon>
        <taxon>Linotaeniidae</taxon>
        <taxon>Strigamia</taxon>
    </lineage>
</organism>
<feature type="coiled-coil region" evidence="1">
    <location>
        <begin position="158"/>
        <end position="206"/>
    </location>
</feature>
<keyword evidence="3" id="KW-1185">Reference proteome</keyword>
<dbReference type="PhylomeDB" id="T1JIY8"/>
<dbReference type="EMBL" id="JH430253">
    <property type="status" value="NOT_ANNOTATED_CDS"/>
    <property type="molecule type" value="Genomic_DNA"/>
</dbReference>
<proteinExistence type="predicted"/>
<dbReference type="STRING" id="126957.T1JIY8"/>
<reference evidence="2" key="2">
    <citation type="submission" date="2015-02" db="UniProtKB">
        <authorList>
            <consortium name="EnsemblMetazoa"/>
        </authorList>
    </citation>
    <scope>IDENTIFICATION</scope>
</reference>
<dbReference type="AlphaFoldDB" id="T1JIY8"/>
<dbReference type="Proteomes" id="UP000014500">
    <property type="component" value="Unassembled WGS sequence"/>
</dbReference>
<dbReference type="HOGENOM" id="CLU_396545_0_0_1"/>